<dbReference type="GO" id="GO:0016787">
    <property type="term" value="F:hydrolase activity"/>
    <property type="evidence" value="ECO:0007669"/>
    <property type="project" value="UniProtKB-KW"/>
</dbReference>
<keyword evidence="2 4" id="KW-0378">Hydrolase</keyword>
<gene>
    <name evidence="4" type="ordered locus">Clocel_2248</name>
</gene>
<evidence type="ECO:0000256" key="1">
    <source>
        <dbReference type="ARBA" id="ARBA00006336"/>
    </source>
</evidence>
<dbReference type="PANTHER" id="PTHR43540:SF14">
    <property type="entry name" value="ISOCHORISMATASE"/>
    <property type="match status" value="1"/>
</dbReference>
<dbReference type="CDD" id="cd01014">
    <property type="entry name" value="nicotinamidase_related"/>
    <property type="match status" value="1"/>
</dbReference>
<organism evidence="4 5">
    <name type="scientific">Clostridium cellulovorans (strain ATCC 35296 / DSM 3052 / OCM 3 / 743B)</name>
    <dbReference type="NCBI Taxonomy" id="573061"/>
    <lineage>
        <taxon>Bacteria</taxon>
        <taxon>Bacillati</taxon>
        <taxon>Bacillota</taxon>
        <taxon>Clostridia</taxon>
        <taxon>Eubacteriales</taxon>
        <taxon>Clostridiaceae</taxon>
        <taxon>Clostridium</taxon>
    </lineage>
</organism>
<feature type="domain" description="Isochorismatase-like" evidence="3">
    <location>
        <begin position="4"/>
        <end position="137"/>
    </location>
</feature>
<proteinExistence type="inferred from homology"/>
<dbReference type="SUPFAM" id="SSF52499">
    <property type="entry name" value="Isochorismatase-like hydrolases"/>
    <property type="match status" value="1"/>
</dbReference>
<evidence type="ECO:0000259" key="3">
    <source>
        <dbReference type="Pfam" id="PF00857"/>
    </source>
</evidence>
<dbReference type="AlphaFoldDB" id="D9SP22"/>
<dbReference type="Gene3D" id="3.40.50.850">
    <property type="entry name" value="Isochorismatase-like"/>
    <property type="match status" value="1"/>
</dbReference>
<dbReference type="HOGENOM" id="CLU_068979_5_5_9"/>
<dbReference type="OrthoDB" id="9785724at2"/>
<name>D9SP22_CLOC7</name>
<protein>
    <submittedName>
        <fullName evidence="4">Isochorismatase hydrolase</fullName>
    </submittedName>
</protein>
<dbReference type="Pfam" id="PF00857">
    <property type="entry name" value="Isochorismatase"/>
    <property type="match status" value="1"/>
</dbReference>
<evidence type="ECO:0000313" key="4">
    <source>
        <dbReference type="EMBL" id="ADL51987.1"/>
    </source>
</evidence>
<dbReference type="InterPro" id="IPR050272">
    <property type="entry name" value="Isochorismatase-like_hydrls"/>
</dbReference>
<evidence type="ECO:0000256" key="2">
    <source>
        <dbReference type="ARBA" id="ARBA00022801"/>
    </source>
</evidence>
<reference evidence="4 5" key="1">
    <citation type="submission" date="2010-08" db="EMBL/GenBank/DDBJ databases">
        <title>Complete sequence of Clostridium cellulovorans 743B.</title>
        <authorList>
            <consortium name="US DOE Joint Genome Institute"/>
            <person name="Lucas S."/>
            <person name="Copeland A."/>
            <person name="Lapidus A."/>
            <person name="Cheng J.-F."/>
            <person name="Bruce D."/>
            <person name="Goodwin L."/>
            <person name="Pitluck S."/>
            <person name="Chertkov O."/>
            <person name="Detter J.C."/>
            <person name="Han C."/>
            <person name="Tapia R."/>
            <person name="Land M."/>
            <person name="Hauser L."/>
            <person name="Chang Y.-J."/>
            <person name="Jeffries C."/>
            <person name="Kyrpides N."/>
            <person name="Ivanova N."/>
            <person name="Mikhailova N."/>
            <person name="Hemme C.L."/>
            <person name="Woyke T."/>
        </authorList>
    </citation>
    <scope>NUCLEOTIDE SEQUENCE [LARGE SCALE GENOMIC DNA]</scope>
    <source>
        <strain evidence="5">ATCC 35296 / DSM 3052 / OCM 3 / 743B</strain>
    </source>
</reference>
<dbReference type="InterPro" id="IPR036380">
    <property type="entry name" value="Isochorismatase-like_sf"/>
</dbReference>
<sequence>MENTALLVVDVQNALVSEKPFALEEVIGNIKRLIEICRKNKVEVIYVQHTDEELVRNSEGWKIYEEISPNENEKIVYKSFNSSFKNTELKEYLDSKGISQLIITGMQTEYCIDATCKVAFEYGFKLIMPEKTNTTFDNGNISAETLYEYHNFNIFKNRFAVVENIEDTIARF</sequence>
<dbReference type="eggNOG" id="COG1335">
    <property type="taxonomic scope" value="Bacteria"/>
</dbReference>
<dbReference type="STRING" id="573061.Clocel_2248"/>
<dbReference type="KEGG" id="ccb:Clocel_2248"/>
<accession>D9SP22</accession>
<comment type="similarity">
    <text evidence="1">Belongs to the isochorismatase family.</text>
</comment>
<dbReference type="RefSeq" id="WP_010076786.1">
    <property type="nucleotide sequence ID" value="NC_014393.1"/>
</dbReference>
<evidence type="ECO:0000313" key="5">
    <source>
        <dbReference type="Proteomes" id="UP000002730"/>
    </source>
</evidence>
<dbReference type="InterPro" id="IPR000868">
    <property type="entry name" value="Isochorismatase-like_dom"/>
</dbReference>
<dbReference type="Proteomes" id="UP000002730">
    <property type="component" value="Chromosome"/>
</dbReference>
<dbReference type="PANTHER" id="PTHR43540">
    <property type="entry name" value="PEROXYUREIDOACRYLATE/UREIDOACRYLATE AMIDOHYDROLASE-RELATED"/>
    <property type="match status" value="1"/>
</dbReference>
<keyword evidence="5" id="KW-1185">Reference proteome</keyword>
<dbReference type="EMBL" id="CP002160">
    <property type="protein sequence ID" value="ADL51987.1"/>
    <property type="molecule type" value="Genomic_DNA"/>
</dbReference>